<dbReference type="PROSITE" id="PS00107">
    <property type="entry name" value="PROTEIN_KINASE_ATP"/>
    <property type="match status" value="1"/>
</dbReference>
<evidence type="ECO:0000256" key="4">
    <source>
        <dbReference type="ARBA" id="ARBA00022553"/>
    </source>
</evidence>
<evidence type="ECO:0000256" key="11">
    <source>
        <dbReference type="RuleBase" id="RU361165"/>
    </source>
</evidence>
<gene>
    <name evidence="13" type="ORF">NDN08_004049</name>
</gene>
<dbReference type="EC" id="2.7.11.24" evidence="2 11"/>
<name>A0AAV8UH58_9RHOD</name>
<dbReference type="SMART" id="SM00220">
    <property type="entry name" value="S_TKc"/>
    <property type="match status" value="1"/>
</dbReference>
<dbReference type="AlphaFoldDB" id="A0AAV8UH58"/>
<dbReference type="Pfam" id="PF00069">
    <property type="entry name" value="Pkinase"/>
    <property type="match status" value="1"/>
</dbReference>
<evidence type="ECO:0000313" key="14">
    <source>
        <dbReference type="Proteomes" id="UP001157974"/>
    </source>
</evidence>
<dbReference type="InterPro" id="IPR003527">
    <property type="entry name" value="MAP_kinase_CS"/>
</dbReference>
<keyword evidence="11" id="KW-0460">Magnesium</keyword>
<evidence type="ECO:0000256" key="1">
    <source>
        <dbReference type="ARBA" id="ARBA00001946"/>
    </source>
</evidence>
<comment type="cofactor">
    <cofactor evidence="1 11">
        <name>Mg(2+)</name>
        <dbReference type="ChEBI" id="CHEBI:18420"/>
    </cofactor>
</comment>
<evidence type="ECO:0000256" key="3">
    <source>
        <dbReference type="ARBA" id="ARBA00022527"/>
    </source>
</evidence>
<dbReference type="PROSITE" id="PS01351">
    <property type="entry name" value="MAPK"/>
    <property type="match status" value="1"/>
</dbReference>
<keyword evidence="7 11" id="KW-0418">Kinase</keyword>
<dbReference type="PROSITE" id="PS50011">
    <property type="entry name" value="PROTEIN_KINASE_DOM"/>
    <property type="match status" value="1"/>
</dbReference>
<keyword evidence="5 11" id="KW-0808">Transferase</keyword>
<dbReference type="InterPro" id="IPR000719">
    <property type="entry name" value="Prot_kinase_dom"/>
</dbReference>
<evidence type="ECO:0000256" key="7">
    <source>
        <dbReference type="ARBA" id="ARBA00022777"/>
    </source>
</evidence>
<dbReference type="EMBL" id="JAMWBK010000010">
    <property type="protein sequence ID" value="KAJ8901844.1"/>
    <property type="molecule type" value="Genomic_DNA"/>
</dbReference>
<organism evidence="13 14">
    <name type="scientific">Rhodosorus marinus</name>
    <dbReference type="NCBI Taxonomy" id="101924"/>
    <lineage>
        <taxon>Eukaryota</taxon>
        <taxon>Rhodophyta</taxon>
        <taxon>Stylonematophyceae</taxon>
        <taxon>Stylonematales</taxon>
        <taxon>Stylonemataceae</taxon>
        <taxon>Rhodosorus</taxon>
    </lineage>
</organism>
<evidence type="ECO:0000259" key="12">
    <source>
        <dbReference type="PROSITE" id="PS50011"/>
    </source>
</evidence>
<comment type="activity regulation">
    <text evidence="11">Activated by threonine and tyrosine phosphorylation.</text>
</comment>
<evidence type="ECO:0000256" key="6">
    <source>
        <dbReference type="ARBA" id="ARBA00022741"/>
    </source>
</evidence>
<keyword evidence="4" id="KW-0597">Phosphoprotein</keyword>
<dbReference type="Gene3D" id="1.10.510.10">
    <property type="entry name" value="Transferase(Phosphotransferase) domain 1"/>
    <property type="match status" value="1"/>
</dbReference>
<keyword evidence="3 10" id="KW-0723">Serine/threonine-protein kinase</keyword>
<dbReference type="InterPro" id="IPR008271">
    <property type="entry name" value="Ser/Thr_kinase_AS"/>
</dbReference>
<keyword evidence="6 9" id="KW-0547">Nucleotide-binding</keyword>
<sequence>MSLPTRSFNVFGSQHFECPDRYNLIKAIGIGAYGIVCSSNDMVMGEKVAIKKISRIFENVVDCKRTLREMKLLKHFKHENVIGLKDVYVPAGDGPNFQDVYTVTELMDTDLHQIIASNQPLSDEHCQYFIYQIMRALKHIHSANVLHRDLKPSNILLNGNCDLKICDFGLARVQDPADDDGLTVYVATRWYRAPEIMLSCPSYSKAVDVWSVGCILAEILGREPLFPGRDVIHQLNLVTDKIGKPTDEDMQHISSDHARRFIASLPNKPQMRFQDLYPGTRPDAIDLLEKMLVFNPDKRITVEQALKHPYLAPLHDSEEEKVSEAQFTFEFDNVNLSKEQLRQLILEEARQYRTPEEIANAASMAFAATNNAEPHVLQANSAGAL</sequence>
<dbReference type="GO" id="GO:0004707">
    <property type="term" value="F:MAP kinase activity"/>
    <property type="evidence" value="ECO:0007669"/>
    <property type="project" value="UniProtKB-EC"/>
</dbReference>
<dbReference type="SUPFAM" id="SSF56112">
    <property type="entry name" value="Protein kinase-like (PK-like)"/>
    <property type="match status" value="1"/>
</dbReference>
<dbReference type="Gene3D" id="3.30.200.20">
    <property type="entry name" value="Phosphorylase Kinase, domain 1"/>
    <property type="match status" value="1"/>
</dbReference>
<dbReference type="PROSITE" id="PS00108">
    <property type="entry name" value="PROTEIN_KINASE_ST"/>
    <property type="match status" value="1"/>
</dbReference>
<feature type="binding site" evidence="9">
    <location>
        <position position="52"/>
    </location>
    <ligand>
        <name>ATP</name>
        <dbReference type="ChEBI" id="CHEBI:30616"/>
    </ligand>
</feature>
<dbReference type="FunFam" id="1.10.510.10:FF:000013">
    <property type="entry name" value="Mitogen-activated protein kinase"/>
    <property type="match status" value="1"/>
</dbReference>
<dbReference type="InterPro" id="IPR050117">
    <property type="entry name" value="MAPK"/>
</dbReference>
<dbReference type="Proteomes" id="UP001157974">
    <property type="component" value="Unassembled WGS sequence"/>
</dbReference>
<evidence type="ECO:0000256" key="8">
    <source>
        <dbReference type="ARBA" id="ARBA00022840"/>
    </source>
</evidence>
<dbReference type="PANTHER" id="PTHR24055">
    <property type="entry name" value="MITOGEN-ACTIVATED PROTEIN KINASE"/>
    <property type="match status" value="1"/>
</dbReference>
<dbReference type="InterPro" id="IPR017441">
    <property type="entry name" value="Protein_kinase_ATP_BS"/>
</dbReference>
<proteinExistence type="inferred from homology"/>
<dbReference type="InterPro" id="IPR011009">
    <property type="entry name" value="Kinase-like_dom_sf"/>
</dbReference>
<dbReference type="CDD" id="cd07834">
    <property type="entry name" value="STKc_MAPK"/>
    <property type="match status" value="1"/>
</dbReference>
<evidence type="ECO:0000256" key="2">
    <source>
        <dbReference type="ARBA" id="ARBA00012411"/>
    </source>
</evidence>
<reference evidence="13 14" key="1">
    <citation type="journal article" date="2023" name="Nat. Commun.">
        <title>Origin of minicircular mitochondrial genomes in red algae.</title>
        <authorList>
            <person name="Lee Y."/>
            <person name="Cho C.H."/>
            <person name="Lee Y.M."/>
            <person name="Park S.I."/>
            <person name="Yang J.H."/>
            <person name="West J.A."/>
            <person name="Bhattacharya D."/>
            <person name="Yoon H.S."/>
        </authorList>
    </citation>
    <scope>NUCLEOTIDE SEQUENCE [LARGE SCALE GENOMIC DNA]</scope>
    <source>
        <strain evidence="13 14">CCMP1338</strain>
        <tissue evidence="13">Whole cell</tissue>
    </source>
</reference>
<dbReference type="GO" id="GO:0005524">
    <property type="term" value="F:ATP binding"/>
    <property type="evidence" value="ECO:0007669"/>
    <property type="project" value="UniProtKB-UniRule"/>
</dbReference>
<accession>A0AAV8UH58</accession>
<evidence type="ECO:0000313" key="13">
    <source>
        <dbReference type="EMBL" id="KAJ8901844.1"/>
    </source>
</evidence>
<keyword evidence="14" id="KW-1185">Reference proteome</keyword>
<comment type="catalytic activity">
    <reaction evidence="11">
        <text>L-threonyl-[protein] + ATP = O-phospho-L-threonyl-[protein] + ADP + H(+)</text>
        <dbReference type="Rhea" id="RHEA:46608"/>
        <dbReference type="Rhea" id="RHEA-COMP:11060"/>
        <dbReference type="Rhea" id="RHEA-COMP:11605"/>
        <dbReference type="ChEBI" id="CHEBI:15378"/>
        <dbReference type="ChEBI" id="CHEBI:30013"/>
        <dbReference type="ChEBI" id="CHEBI:30616"/>
        <dbReference type="ChEBI" id="CHEBI:61977"/>
        <dbReference type="ChEBI" id="CHEBI:456216"/>
        <dbReference type="EC" id="2.7.11.24"/>
    </reaction>
</comment>
<evidence type="ECO:0000256" key="5">
    <source>
        <dbReference type="ARBA" id="ARBA00022679"/>
    </source>
</evidence>
<comment type="similarity">
    <text evidence="11">Belongs to the protein kinase superfamily. Ser/Thr protein kinase family. MAP kinase subfamily.</text>
</comment>
<feature type="domain" description="Protein kinase" evidence="12">
    <location>
        <begin position="22"/>
        <end position="311"/>
    </location>
</feature>
<protein>
    <recommendedName>
        <fullName evidence="2 11">Mitogen-activated protein kinase</fullName>
        <ecNumber evidence="2 11">2.7.11.24</ecNumber>
    </recommendedName>
</protein>
<dbReference type="FunFam" id="3.30.200.20:FF:000028">
    <property type="entry name" value="Mitogen-activated protein kinase"/>
    <property type="match status" value="1"/>
</dbReference>
<keyword evidence="8 9" id="KW-0067">ATP-binding</keyword>
<evidence type="ECO:0000256" key="10">
    <source>
        <dbReference type="RuleBase" id="RU000304"/>
    </source>
</evidence>
<evidence type="ECO:0000256" key="9">
    <source>
        <dbReference type="PROSITE-ProRule" id="PRU10141"/>
    </source>
</evidence>
<comment type="caution">
    <text evidence="13">The sequence shown here is derived from an EMBL/GenBank/DDBJ whole genome shotgun (WGS) entry which is preliminary data.</text>
</comment>